<evidence type="ECO:0000259" key="1">
    <source>
        <dbReference type="Pfam" id="PF20029"/>
    </source>
</evidence>
<dbReference type="AlphaFoldDB" id="A0A4V5NN28"/>
<accession>A0A4V5NN28</accession>
<protein>
    <submittedName>
        <fullName evidence="2">Thioredoxin</fullName>
    </submittedName>
</protein>
<dbReference type="EMBL" id="SWCO01000009">
    <property type="protein sequence ID" value="TKB02046.1"/>
    <property type="molecule type" value="Genomic_DNA"/>
</dbReference>
<feature type="domain" description="DUF6436" evidence="1">
    <location>
        <begin position="57"/>
        <end position="172"/>
    </location>
</feature>
<reference evidence="2 3" key="1">
    <citation type="submission" date="2019-04" db="EMBL/GenBank/DDBJ databases">
        <title>Alteromonas portus sp. nov., an alginate lyase-excreting marine bacterium.</title>
        <authorList>
            <person name="Huang H."/>
            <person name="Mo K."/>
            <person name="Bao S."/>
        </authorList>
    </citation>
    <scope>NUCLEOTIDE SEQUENCE [LARGE SCALE GENOMIC DNA]</scope>
    <source>
        <strain evidence="2 3">HB161718</strain>
    </source>
</reference>
<dbReference type="Proteomes" id="UP000305471">
    <property type="component" value="Unassembled WGS sequence"/>
</dbReference>
<dbReference type="OrthoDB" id="8897581at2"/>
<comment type="caution">
    <text evidence="2">The sequence shown here is derived from an EMBL/GenBank/DDBJ whole genome shotgun (WGS) entry which is preliminary data.</text>
</comment>
<keyword evidence="3" id="KW-1185">Reference proteome</keyword>
<dbReference type="InterPro" id="IPR045494">
    <property type="entry name" value="DUF6436"/>
</dbReference>
<proteinExistence type="predicted"/>
<name>A0A4V5NN28_9ALTE</name>
<dbReference type="Pfam" id="PF20029">
    <property type="entry name" value="DUF6436"/>
    <property type="match status" value="1"/>
</dbReference>
<sequence>MQKKTSWLILILWAVGLLTALLVYGQRQLTDFDPNGELLHRSTAPNFDSSLVDVLKSQNINPGSVIHVGTQSRCYCDTLTTPHQTQLLAKLGDDFHHVKLNVEDVPEIAAMLEAVPALIVLDKQDQLRYLGPYATGYGCFTGKNLVEQVVGYTTQSRYNGAVINADASGCFC</sequence>
<gene>
    <name evidence="2" type="ORF">E5672_16235</name>
</gene>
<evidence type="ECO:0000313" key="2">
    <source>
        <dbReference type="EMBL" id="TKB02046.1"/>
    </source>
</evidence>
<organism evidence="2 3">
    <name type="scientific">Alteromonas portus</name>
    <dbReference type="NCBI Taxonomy" id="2565549"/>
    <lineage>
        <taxon>Bacteria</taxon>
        <taxon>Pseudomonadati</taxon>
        <taxon>Pseudomonadota</taxon>
        <taxon>Gammaproteobacteria</taxon>
        <taxon>Alteromonadales</taxon>
        <taxon>Alteromonadaceae</taxon>
        <taxon>Alteromonas/Salinimonas group</taxon>
        <taxon>Alteromonas</taxon>
    </lineage>
</organism>
<evidence type="ECO:0000313" key="3">
    <source>
        <dbReference type="Proteomes" id="UP000305471"/>
    </source>
</evidence>
<dbReference type="RefSeq" id="WP_136783164.1">
    <property type="nucleotide sequence ID" value="NZ_SWCO01000009.1"/>
</dbReference>